<evidence type="ECO:0000259" key="1">
    <source>
        <dbReference type="PROSITE" id="PS50011"/>
    </source>
</evidence>
<dbReference type="PROSITE" id="PS50011">
    <property type="entry name" value="PROTEIN_KINASE_DOM"/>
    <property type="match status" value="1"/>
</dbReference>
<feature type="non-terminal residue" evidence="2">
    <location>
        <position position="154"/>
    </location>
</feature>
<dbReference type="InterPro" id="IPR001245">
    <property type="entry name" value="Ser-Thr/Tyr_kinase_cat_dom"/>
</dbReference>
<dbReference type="InterPro" id="IPR053215">
    <property type="entry name" value="TKL_Ser/Thr_kinase"/>
</dbReference>
<accession>A0A397TKF4</accession>
<dbReference type="GO" id="GO:0005524">
    <property type="term" value="F:ATP binding"/>
    <property type="evidence" value="ECO:0007669"/>
    <property type="project" value="InterPro"/>
</dbReference>
<dbReference type="OrthoDB" id="10261027at2759"/>
<feature type="domain" description="Protein kinase" evidence="1">
    <location>
        <begin position="1"/>
        <end position="154"/>
    </location>
</feature>
<dbReference type="EMBL" id="QKYT01000030">
    <property type="protein sequence ID" value="RIA97406.1"/>
    <property type="molecule type" value="Genomic_DNA"/>
</dbReference>
<reference evidence="2 3" key="1">
    <citation type="submission" date="2018-06" db="EMBL/GenBank/DDBJ databases">
        <title>Comparative genomics reveals the genomic features of Rhizophagus irregularis, R. cerebriforme, R. diaphanum and Gigaspora rosea, and their symbiotic lifestyle signature.</title>
        <authorList>
            <person name="Morin E."/>
            <person name="San Clemente H."/>
            <person name="Chen E.C.H."/>
            <person name="De La Providencia I."/>
            <person name="Hainaut M."/>
            <person name="Kuo A."/>
            <person name="Kohler A."/>
            <person name="Murat C."/>
            <person name="Tang N."/>
            <person name="Roy S."/>
            <person name="Loubradou J."/>
            <person name="Henrissat B."/>
            <person name="Grigoriev I.V."/>
            <person name="Corradi N."/>
            <person name="Roux C."/>
            <person name="Martin F.M."/>
        </authorList>
    </citation>
    <scope>NUCLEOTIDE SEQUENCE [LARGE SCALE GENOMIC DNA]</scope>
    <source>
        <strain evidence="2 3">DAOM 227022</strain>
    </source>
</reference>
<evidence type="ECO:0000313" key="3">
    <source>
        <dbReference type="Proteomes" id="UP000265703"/>
    </source>
</evidence>
<dbReference type="Pfam" id="PF07714">
    <property type="entry name" value="PK_Tyr_Ser-Thr"/>
    <property type="match status" value="1"/>
</dbReference>
<feature type="non-terminal residue" evidence="2">
    <location>
        <position position="1"/>
    </location>
</feature>
<dbReference type="PANTHER" id="PTHR45756">
    <property type="entry name" value="PALMITOYLTRANSFERASE"/>
    <property type="match status" value="1"/>
</dbReference>
<keyword evidence="2" id="KW-0418">Kinase</keyword>
<dbReference type="InterPro" id="IPR011009">
    <property type="entry name" value="Kinase-like_dom_sf"/>
</dbReference>
<dbReference type="SUPFAM" id="SSF56112">
    <property type="entry name" value="Protein kinase-like (PK-like)"/>
    <property type="match status" value="1"/>
</dbReference>
<dbReference type="GO" id="GO:0004672">
    <property type="term" value="F:protein kinase activity"/>
    <property type="evidence" value="ECO:0007669"/>
    <property type="project" value="InterPro"/>
</dbReference>
<protein>
    <submittedName>
        <fullName evidence="2">Kinase-like domain-containing protein</fullName>
    </submittedName>
</protein>
<dbReference type="AlphaFoldDB" id="A0A397TKF4"/>
<proteinExistence type="predicted"/>
<keyword evidence="3" id="KW-1185">Reference proteome</keyword>
<name>A0A397TKF4_9GLOM</name>
<dbReference type="PANTHER" id="PTHR45756:SF1">
    <property type="entry name" value="PROTEIN KINASE DOMAIN CONTAINING PROTEIN"/>
    <property type="match status" value="1"/>
</dbReference>
<evidence type="ECO:0000313" key="2">
    <source>
        <dbReference type="EMBL" id="RIA97406.1"/>
    </source>
</evidence>
<comment type="caution">
    <text evidence="2">The sequence shown here is derived from an EMBL/GenBank/DDBJ whole genome shotgun (WGS) entry which is preliminary data.</text>
</comment>
<keyword evidence="2" id="KW-0808">Transferase</keyword>
<organism evidence="2 3">
    <name type="scientific">Glomus cerebriforme</name>
    <dbReference type="NCBI Taxonomy" id="658196"/>
    <lineage>
        <taxon>Eukaryota</taxon>
        <taxon>Fungi</taxon>
        <taxon>Fungi incertae sedis</taxon>
        <taxon>Mucoromycota</taxon>
        <taxon>Glomeromycotina</taxon>
        <taxon>Glomeromycetes</taxon>
        <taxon>Glomerales</taxon>
        <taxon>Glomeraceae</taxon>
        <taxon>Glomus</taxon>
    </lineage>
</organism>
<dbReference type="Proteomes" id="UP000265703">
    <property type="component" value="Unassembled WGS sequence"/>
</dbReference>
<dbReference type="Gene3D" id="1.10.510.10">
    <property type="entry name" value="Transferase(Phosphotransferase) domain 1"/>
    <property type="match status" value="1"/>
</dbReference>
<sequence>ISQDPKTQDYILVLEYVKYGSLRDFLDKYNRYLLISYKIQILKDIAIGLKEVHSKGLIHQDIHSGNILNIDFDKIKITDFGLSKYINQKSANNNEEKKIYGNLPYIAPEVLRGQPYTKNADIYAFGVIINEVITGERPFINNITIYDEIKLIID</sequence>
<gene>
    <name evidence="2" type="ORF">C1645_671306</name>
</gene>
<dbReference type="InterPro" id="IPR000719">
    <property type="entry name" value="Prot_kinase_dom"/>
</dbReference>